<dbReference type="SUPFAM" id="SSF55781">
    <property type="entry name" value="GAF domain-like"/>
    <property type="match status" value="1"/>
</dbReference>
<dbReference type="RefSeq" id="WP_378579352.1">
    <property type="nucleotide sequence ID" value="NZ_JBHSFQ010000037.1"/>
</dbReference>
<reference evidence="5" key="1">
    <citation type="journal article" date="2019" name="Int. J. Syst. Evol. Microbiol.">
        <title>The Global Catalogue of Microorganisms (GCM) 10K type strain sequencing project: providing services to taxonomists for standard genome sequencing and annotation.</title>
        <authorList>
            <consortium name="The Broad Institute Genomics Platform"/>
            <consortium name="The Broad Institute Genome Sequencing Center for Infectious Disease"/>
            <person name="Wu L."/>
            <person name="Ma J."/>
        </authorList>
    </citation>
    <scope>NUCLEOTIDE SEQUENCE [LARGE SCALE GENOMIC DNA]</scope>
    <source>
        <strain evidence="5">XZYJ18</strain>
    </source>
</reference>
<evidence type="ECO:0000256" key="2">
    <source>
        <dbReference type="ARBA" id="ARBA00023163"/>
    </source>
</evidence>
<dbReference type="InterPro" id="IPR036388">
    <property type="entry name" value="WH-like_DNA-bd_sf"/>
</dbReference>
<dbReference type="PANTHER" id="PTHR30136:SF24">
    <property type="entry name" value="HTH-TYPE TRANSCRIPTIONAL REPRESSOR ALLR"/>
    <property type="match status" value="1"/>
</dbReference>
<keyword evidence="2" id="KW-0804">Transcription</keyword>
<dbReference type="Gene3D" id="3.30.450.40">
    <property type="match status" value="1"/>
</dbReference>
<dbReference type="EMBL" id="JBHSFQ010000037">
    <property type="protein sequence ID" value="MFC4565414.1"/>
    <property type="molecule type" value="Genomic_DNA"/>
</dbReference>
<evidence type="ECO:0000313" key="5">
    <source>
        <dbReference type="Proteomes" id="UP001595923"/>
    </source>
</evidence>
<dbReference type="InterPro" id="IPR036390">
    <property type="entry name" value="WH_DNA-bd_sf"/>
</dbReference>
<keyword evidence="1" id="KW-0805">Transcription regulation</keyword>
<comment type="caution">
    <text evidence="4">The sequence shown here is derived from an EMBL/GenBank/DDBJ whole genome shotgun (WGS) entry which is preliminary data.</text>
</comment>
<dbReference type="InterPro" id="IPR014757">
    <property type="entry name" value="Tscrpt_reg_IclR_C"/>
</dbReference>
<keyword evidence="5" id="KW-1185">Reference proteome</keyword>
<dbReference type="PROSITE" id="PS51078">
    <property type="entry name" value="ICLR_ED"/>
    <property type="match status" value="1"/>
</dbReference>
<organism evidence="4 5">
    <name type="scientific">Nocardiopsis mangrovi</name>
    <dbReference type="NCBI Taxonomy" id="1179818"/>
    <lineage>
        <taxon>Bacteria</taxon>
        <taxon>Bacillati</taxon>
        <taxon>Actinomycetota</taxon>
        <taxon>Actinomycetes</taxon>
        <taxon>Streptosporangiales</taxon>
        <taxon>Nocardiopsidaceae</taxon>
        <taxon>Nocardiopsis</taxon>
    </lineage>
</organism>
<dbReference type="InterPro" id="IPR050707">
    <property type="entry name" value="HTH_MetabolicPath_Reg"/>
</dbReference>
<dbReference type="SUPFAM" id="SSF46785">
    <property type="entry name" value="Winged helix' DNA-binding domain"/>
    <property type="match status" value="1"/>
</dbReference>
<evidence type="ECO:0000313" key="4">
    <source>
        <dbReference type="EMBL" id="MFC4565414.1"/>
    </source>
</evidence>
<gene>
    <name evidence="4" type="ORF">ACFO4E_26455</name>
</gene>
<proteinExistence type="predicted"/>
<dbReference type="PANTHER" id="PTHR30136">
    <property type="entry name" value="HELIX-TURN-HELIX TRANSCRIPTIONAL REGULATOR, ICLR FAMILY"/>
    <property type="match status" value="1"/>
</dbReference>
<evidence type="ECO:0000256" key="1">
    <source>
        <dbReference type="ARBA" id="ARBA00023015"/>
    </source>
</evidence>
<protein>
    <submittedName>
        <fullName evidence="4">IclR family transcriptional regulator</fullName>
    </submittedName>
</protein>
<feature type="domain" description="IclR-ED" evidence="3">
    <location>
        <begin position="33"/>
        <end position="213"/>
    </location>
</feature>
<name>A0ABV9E5H5_9ACTN</name>
<sequence length="219" mass="22992">MSKSSVLRLAAPLLETGLLVRDRRTGRFRLGPAALALGLAYLDQLDLRSVAARHLRELARCTGHACHLVVLEGRDAVCALTAGAAAAPRTPAGLRIPVHRSAAGKAILAFGPPDLVDDVLRSGLARATAKTITDPDAFRAELRRVRRRGYAVADRENDPGVRCVAAPVFDHDREPVAAVGVAASPRGLPVARVRELGPRVAAVAARITAGLGTRPGAHS</sequence>
<dbReference type="Proteomes" id="UP001595923">
    <property type="component" value="Unassembled WGS sequence"/>
</dbReference>
<dbReference type="Pfam" id="PF01614">
    <property type="entry name" value="IclR_C"/>
    <property type="match status" value="1"/>
</dbReference>
<dbReference type="InterPro" id="IPR029016">
    <property type="entry name" value="GAF-like_dom_sf"/>
</dbReference>
<accession>A0ABV9E5H5</accession>
<evidence type="ECO:0000259" key="3">
    <source>
        <dbReference type="PROSITE" id="PS51078"/>
    </source>
</evidence>
<dbReference type="Gene3D" id="1.10.10.10">
    <property type="entry name" value="Winged helix-like DNA-binding domain superfamily/Winged helix DNA-binding domain"/>
    <property type="match status" value="1"/>
</dbReference>